<reference evidence="2 3" key="1">
    <citation type="journal article" date="2012" name="Genome Biol.">
        <title>Sequencing three crocodilian genomes to illuminate the evolution of archosaurs and amniotes.</title>
        <authorList>
            <person name="St John J.A."/>
            <person name="Braun E.L."/>
            <person name="Isberg S.R."/>
            <person name="Miles L.G."/>
            <person name="Chong A.Y."/>
            <person name="Gongora J."/>
            <person name="Dalzell P."/>
            <person name="Moran C."/>
            <person name="Bed'hom B."/>
            <person name="Abzhanov A."/>
            <person name="Burgess S.C."/>
            <person name="Cooksey A.M."/>
            <person name="Castoe T.A."/>
            <person name="Crawford N.G."/>
            <person name="Densmore L.D."/>
            <person name="Drew J.C."/>
            <person name="Edwards S.V."/>
            <person name="Faircloth B.C."/>
            <person name="Fujita M.K."/>
            <person name="Greenwold M.J."/>
            <person name="Hoffmann F.G."/>
            <person name="Howard J.M."/>
            <person name="Iguchi T."/>
            <person name="Janes D.E."/>
            <person name="Khan S.Y."/>
            <person name="Kohno S."/>
            <person name="de Koning A.J."/>
            <person name="Lance S.L."/>
            <person name="McCarthy F.M."/>
            <person name="McCormack J.E."/>
            <person name="Merchant M.E."/>
            <person name="Peterson D.G."/>
            <person name="Pollock D.D."/>
            <person name="Pourmand N."/>
            <person name="Raney B.J."/>
            <person name="Roessler K.A."/>
            <person name="Sanford J.R."/>
            <person name="Sawyer R.H."/>
            <person name="Schmidt C.J."/>
            <person name="Triplett E.W."/>
            <person name="Tuberville T.D."/>
            <person name="Venegas-Anaya M."/>
            <person name="Howard J.T."/>
            <person name="Jarvis E.D."/>
            <person name="Guillette L.J.Jr."/>
            <person name="Glenn T.C."/>
            <person name="Green R.E."/>
            <person name="Ray D.A."/>
        </authorList>
    </citation>
    <scope>NUCLEOTIDE SEQUENCE [LARGE SCALE GENOMIC DNA]</scope>
    <source>
        <strain evidence="2">KSC_2009_1</strain>
    </source>
</reference>
<accession>A0A151N7U8</accession>
<sequence length="78" mass="8422">MCFTFQAGKESKPSTSQAPPDKTCTGKAKEAAALPPKASEELKPTFSQAAQRKMATGTARRTAALPRKVKFMVPRQPE</sequence>
<comment type="caution">
    <text evidence="2">The sequence shown here is derived from an EMBL/GenBank/DDBJ whole genome shotgun (WGS) entry which is preliminary data.</text>
</comment>
<evidence type="ECO:0000313" key="3">
    <source>
        <dbReference type="Proteomes" id="UP000050525"/>
    </source>
</evidence>
<dbReference type="AlphaFoldDB" id="A0A151N7U8"/>
<protein>
    <submittedName>
        <fullName evidence="2">Uncharacterized protein</fullName>
    </submittedName>
</protein>
<name>A0A151N7U8_ALLMI</name>
<feature type="region of interest" description="Disordered" evidence="1">
    <location>
        <begin position="1"/>
        <end position="42"/>
    </location>
</feature>
<gene>
    <name evidence="2" type="ORF">Y1Q_0017346</name>
</gene>
<dbReference type="Proteomes" id="UP000050525">
    <property type="component" value="Unassembled WGS sequence"/>
</dbReference>
<evidence type="ECO:0000256" key="1">
    <source>
        <dbReference type="SAM" id="MobiDB-lite"/>
    </source>
</evidence>
<evidence type="ECO:0000313" key="2">
    <source>
        <dbReference type="EMBL" id="KYO32669.1"/>
    </source>
</evidence>
<keyword evidence="3" id="KW-1185">Reference proteome</keyword>
<dbReference type="EMBL" id="AKHW03003902">
    <property type="protein sequence ID" value="KYO32669.1"/>
    <property type="molecule type" value="Genomic_DNA"/>
</dbReference>
<organism evidence="2 3">
    <name type="scientific">Alligator mississippiensis</name>
    <name type="common">American alligator</name>
    <dbReference type="NCBI Taxonomy" id="8496"/>
    <lineage>
        <taxon>Eukaryota</taxon>
        <taxon>Metazoa</taxon>
        <taxon>Chordata</taxon>
        <taxon>Craniata</taxon>
        <taxon>Vertebrata</taxon>
        <taxon>Euteleostomi</taxon>
        <taxon>Archelosauria</taxon>
        <taxon>Archosauria</taxon>
        <taxon>Crocodylia</taxon>
        <taxon>Alligatoridae</taxon>
        <taxon>Alligatorinae</taxon>
        <taxon>Alligator</taxon>
    </lineage>
</organism>
<proteinExistence type="predicted"/>